<reference evidence="5" key="1">
    <citation type="journal article" date="2019" name="Int. J. Syst. Evol. Microbiol.">
        <title>The Global Catalogue of Microorganisms (GCM) 10K type strain sequencing project: providing services to taxonomists for standard genome sequencing and annotation.</title>
        <authorList>
            <consortium name="The Broad Institute Genomics Platform"/>
            <consortium name="The Broad Institute Genome Sequencing Center for Infectious Disease"/>
            <person name="Wu L."/>
            <person name="Ma J."/>
        </authorList>
    </citation>
    <scope>NUCLEOTIDE SEQUENCE [LARGE SCALE GENOMIC DNA]</scope>
    <source>
        <strain evidence="5">KCTC 32141</strain>
    </source>
</reference>
<gene>
    <name evidence="4" type="ORF">ACFS5M_12110</name>
</gene>
<dbReference type="InterPro" id="IPR056600">
    <property type="entry name" value="GBD_T9SS_assoc"/>
</dbReference>
<accession>A0ABW5WQ54</accession>
<dbReference type="Proteomes" id="UP001597533">
    <property type="component" value="Unassembled WGS sequence"/>
</dbReference>
<dbReference type="NCBIfam" id="TIGR04183">
    <property type="entry name" value="Por_Secre_tail"/>
    <property type="match status" value="1"/>
</dbReference>
<protein>
    <submittedName>
        <fullName evidence="4">T9SS type A sorting domain-containing protein</fullName>
    </submittedName>
</protein>
<sequence length="1795" mass="190445">MTLFLLLSLFSLTSFGQTPSDSPCGDPAGSELTPGATCSLITWDSLTAGDYWDGFDGSCNSEDRDDIWGWFDATSTSTTIYYNPYRRNAIIHLFDAGPSASPTACSPTAVPVACVDDNGNGDNAGGTAGEESLNYGTIVGNRYRIRIQRRGSSASMTGEICVFNDTVTPPPANDNCNNAITIDCSTTGLAGTTNNATSLSSANTGCVLGDVGVWYTFTGDGQQWTITTTASGGFDHEMGIMTGTCGGPFTNIACEDVGFANDPETYTFNTVNGTVYYMYIAEYADNSTTTGDFTIDVTCAPPPSTPPNDDPCGAIALTVNPDYLCGVVTGGTIAAATDTGINACFGTENNDVWFSFVATSTAHSIDLLNVSGATDMNHALFGPFPDGLPPNCNVANVSGSNIMCSDPDSSLTAGLIIGQTYLVQVNSYFGGASATTFDICIGSPPPPPANDDPCGAVALTVNADLACGVTTAGTVTSALTTGIHSCPGGEDDDVWYSFVATSTSHVVQLLNVVGSATDVNHTIYGPFANDNSPNCNVPNVTGAALINCSDLNTSTTGGLIIGQTYFVQVYTDTTTGGQNTSFDICVGTPPTVPNDEPCGAIALTVNPDFLCGTVTSGTVEWATDSGIDSCFGFEDDDVWYSFVATSTAHSVDLSSVSGTTQDMAVGIYGGFIAPDCSVTVGDNINCYDDPDPVSISFGTTPGETYFVQVFTWTGAANQTTTFDICIGTPPPPPANDEPCGAFPLTLGQSCNALTGSVASSTNSGIDACFGTPDDDVWYSFVATNSNLTVSIDNVFGSVTDMYHAVYGGFIAPDCSVAVGDNISCSDGNTSQLTSLTVGQTYFIQVFTYTATGGQTTTFDICVTEPCALTGTPSPIPTVCPLIGAATGSNPFTTIPFNPDPTASIDCNTANVTLEAYTNVRLTTDYNVEQIENNLVLADYSPVGFSTPQVITNDDVWADSWTSIPFNFCFYGTTYNQLLVGSNGMMTFDTSNTPGSGCGWSFNDNLPSTAGALFNETIYSVYQDLDPRGLTSPINSWVEGSVGCRTFNVSFINIPMFGDSSRVFTGKTVLYETTNVIEIYIHEKRIENGNVGPWNSGNAIAGIQGNAAAGEALTGQCRNGLDDNWETTTEAWRFVPSGAVVTPTINWYSTASGGTSIGTGPTLNVTVPDSYFAEATFTTCGSTVTLTDEVVVTLSTKTWTGALDTNWYEDANWVPAAIPTPADCVLIPDTSLGSNRYPIADVTNRPIPLPPPSAYALNLTVEAGATLEVLADTELVVTDWVDLEGTIDIRSTGSLIQINDGAVNVNNNLGAGTINMERTVGSVAPYDYIYWSTPVESFDVSMVSPSSTHIYEWDTTIPGNGVGEFGDWIPASGIMQTAKGYIIRNISGTALANTPVFSGKPNNGIITTPITRGIYNGAPYTFGSTTSATRYDDNWNLVGNPYPSAISADTFLARNAGVLGSETAPILNGTIYLWRHNTAPSNGQADPFYNDFVYNYNPGDYIAYNSTGSTPSGYNGDIAAGQGFFVQMEHGAPIASSVVRFDNAMRNETLDNSQFYRTGEPSSETRTEVEKHRVWLDLITPSNTANAILVGYIDGATNNVDRLFDAHELSETNTRFYSIVEEEEFSIQGKALPFDDTDVVPLGIDIPQEGNYTIAINTVDGLFLESSQAIYLEDMYNGIIHDLRINPYSFNAEVGIYNDRFRIRYNNESLSVDEFNSILGLEILAPNNDYIKVISENSPINSVVVYDLLGRVLIEKNTINSSELNIETSNYSDGPYIVKAILVDGKQKIQKVVIRH</sequence>
<organism evidence="4 5">
    <name type="scientific">Lacinutrix iliipiscaria</name>
    <dbReference type="NCBI Taxonomy" id="1230532"/>
    <lineage>
        <taxon>Bacteria</taxon>
        <taxon>Pseudomonadati</taxon>
        <taxon>Bacteroidota</taxon>
        <taxon>Flavobacteriia</taxon>
        <taxon>Flavobacteriales</taxon>
        <taxon>Flavobacteriaceae</taxon>
        <taxon>Lacinutrix</taxon>
    </lineage>
</organism>
<dbReference type="InterPro" id="IPR026444">
    <property type="entry name" value="Secre_tail"/>
</dbReference>
<dbReference type="RefSeq" id="WP_183490338.1">
    <property type="nucleotide sequence ID" value="NZ_JBHUOV010000008.1"/>
</dbReference>
<proteinExistence type="predicted"/>
<keyword evidence="5" id="KW-1185">Reference proteome</keyword>
<evidence type="ECO:0000313" key="5">
    <source>
        <dbReference type="Proteomes" id="UP001597533"/>
    </source>
</evidence>
<feature type="signal peptide" evidence="2">
    <location>
        <begin position="1"/>
        <end position="16"/>
    </location>
</feature>
<evidence type="ECO:0000256" key="1">
    <source>
        <dbReference type="ARBA" id="ARBA00022729"/>
    </source>
</evidence>
<keyword evidence="1 2" id="KW-0732">Signal</keyword>
<dbReference type="Pfam" id="PF23759">
    <property type="entry name" value="GBD_T9SS_assoc"/>
    <property type="match status" value="1"/>
</dbReference>
<dbReference type="EMBL" id="JBHUOV010000008">
    <property type="protein sequence ID" value="MFD2824416.1"/>
    <property type="molecule type" value="Genomic_DNA"/>
</dbReference>
<evidence type="ECO:0000313" key="4">
    <source>
        <dbReference type="EMBL" id="MFD2824416.1"/>
    </source>
</evidence>
<evidence type="ECO:0000256" key="2">
    <source>
        <dbReference type="SAM" id="SignalP"/>
    </source>
</evidence>
<name>A0ABW5WQ54_9FLAO</name>
<evidence type="ECO:0000259" key="3">
    <source>
        <dbReference type="Pfam" id="PF23759"/>
    </source>
</evidence>
<comment type="caution">
    <text evidence="4">The sequence shown here is derived from an EMBL/GenBank/DDBJ whole genome shotgun (WGS) entry which is preliminary data.</text>
</comment>
<feature type="chain" id="PRO_5046166047" evidence="2">
    <location>
        <begin position="17"/>
        <end position="1795"/>
    </location>
</feature>
<feature type="domain" description="T9SS-like galactose binding" evidence="3">
    <location>
        <begin position="749"/>
        <end position="860"/>
    </location>
</feature>